<evidence type="ECO:0000256" key="5">
    <source>
        <dbReference type="ARBA" id="ARBA00022664"/>
    </source>
</evidence>
<evidence type="ECO:0000256" key="7">
    <source>
        <dbReference type="ARBA" id="ARBA00023242"/>
    </source>
</evidence>
<organism evidence="11 12">
    <name type="scientific">Cryptomonas paramaecium</name>
    <dbReference type="NCBI Taxonomy" id="2898"/>
    <lineage>
        <taxon>Eukaryota</taxon>
        <taxon>Cryptophyceae</taxon>
        <taxon>Cryptomonadales</taxon>
        <taxon>Cryptomonadaceae</taxon>
        <taxon>Cryptomonas</taxon>
    </lineage>
</organism>
<keyword evidence="4" id="KW-0963">Cytoplasm</keyword>
<keyword evidence="11" id="KW-0542">Nucleomorph</keyword>
<evidence type="ECO:0000313" key="11">
    <source>
        <dbReference type="EMBL" id="AEA38753.1"/>
    </source>
</evidence>
<name>F2HHF7_9CRYP</name>
<dbReference type="Gene3D" id="2.30.30.100">
    <property type="match status" value="1"/>
</dbReference>
<dbReference type="PANTHER" id="PTHR12777">
    <property type="entry name" value="SMALL NUCLEAR RIBONUCLEOPROTEIN SM D2"/>
    <property type="match status" value="1"/>
</dbReference>
<dbReference type="InterPro" id="IPR047575">
    <property type="entry name" value="Sm"/>
</dbReference>
<dbReference type="EMBL" id="CP002172">
    <property type="protein sequence ID" value="AEA38753.1"/>
    <property type="molecule type" value="Genomic_DNA"/>
</dbReference>
<dbReference type="PROSITE" id="PS52002">
    <property type="entry name" value="SM"/>
    <property type="match status" value="1"/>
</dbReference>
<gene>
    <name evidence="11" type="primary">snrpD2</name>
    <name evidence="11" type="ORF">CPARA_1gp095</name>
</gene>
<dbReference type="GO" id="GO:0005829">
    <property type="term" value="C:cytosol"/>
    <property type="evidence" value="ECO:0007669"/>
    <property type="project" value="UniProtKB-SubCell"/>
</dbReference>
<dbReference type="RefSeq" id="XP_003239651.1">
    <property type="nucleotide sequence ID" value="XM_003239603.1"/>
</dbReference>
<protein>
    <recommendedName>
        <fullName evidence="9">Small nuclear ribonucleoprotein Sm D2</fullName>
        <shortName evidence="9">Sm-D2</shortName>
    </recommendedName>
    <alternativeName>
        <fullName evidence="9">snRNP core protein D2</fullName>
    </alternativeName>
</protein>
<dbReference type="GO" id="GO:0006397">
    <property type="term" value="P:mRNA processing"/>
    <property type="evidence" value="ECO:0007669"/>
    <property type="project" value="UniProtKB-KW"/>
</dbReference>
<sequence>MCLYNKSPFFLLVQAVISNRPVIIFVRNNRKLVGYIRAFDKHVNLILENVRELWTTCVEKNIFYHERYIAKMILRGDSIVLLLCI</sequence>
<evidence type="ECO:0000313" key="12">
    <source>
        <dbReference type="Proteomes" id="UP000243423"/>
    </source>
</evidence>
<keyword evidence="5 9" id="KW-0507">mRNA processing</keyword>
<dbReference type="AlphaFoldDB" id="F2HHF7"/>
<evidence type="ECO:0000256" key="3">
    <source>
        <dbReference type="ARBA" id="ARBA00008146"/>
    </source>
</evidence>
<dbReference type="Pfam" id="PF01423">
    <property type="entry name" value="LSM"/>
    <property type="match status" value="1"/>
</dbReference>
<proteinExistence type="inferred from homology"/>
<dbReference type="InterPro" id="IPR001163">
    <property type="entry name" value="Sm_dom_euk/arc"/>
</dbReference>
<comment type="subcellular location">
    <subcellularLocation>
        <location evidence="2">Cytoplasm</location>
        <location evidence="2">Cytosol</location>
    </subcellularLocation>
    <subcellularLocation>
        <location evidence="1 9">Nucleus</location>
    </subcellularLocation>
</comment>
<dbReference type="SMART" id="SM00651">
    <property type="entry name" value="Sm"/>
    <property type="match status" value="1"/>
</dbReference>
<evidence type="ECO:0000256" key="6">
    <source>
        <dbReference type="ARBA" id="ARBA00023187"/>
    </source>
</evidence>
<dbReference type="Proteomes" id="UP000243423">
    <property type="component" value="Nucleomorph 1"/>
</dbReference>
<dbReference type="InterPro" id="IPR010920">
    <property type="entry name" value="LSM_dom_sf"/>
</dbReference>
<keyword evidence="6 9" id="KW-0508">mRNA splicing</keyword>
<evidence type="ECO:0000256" key="8">
    <source>
        <dbReference type="ARBA" id="ARBA00023274"/>
    </source>
</evidence>
<dbReference type="GeneID" id="10447012"/>
<dbReference type="SUPFAM" id="SSF50182">
    <property type="entry name" value="Sm-like ribonucleoproteins"/>
    <property type="match status" value="1"/>
</dbReference>
<evidence type="ECO:0000256" key="4">
    <source>
        <dbReference type="ARBA" id="ARBA00022490"/>
    </source>
</evidence>
<dbReference type="GO" id="GO:0003723">
    <property type="term" value="F:RNA binding"/>
    <property type="evidence" value="ECO:0007669"/>
    <property type="project" value="InterPro"/>
</dbReference>
<geneLocation type="nucleomorph" evidence="11"/>
<reference evidence="11 12" key="1">
    <citation type="journal article" date="2011" name="Genome Biol. Evol.">
        <title>Complete nucleomorph genome sequence of the nonphotosynthetic alga Cryptomonas paramecium reveals a core nucleomorph gene set.</title>
        <authorList>
            <person name="Tanifuji G."/>
            <person name="Onodera N.T."/>
            <person name="Wheeler T.J."/>
            <person name="Dlutek M."/>
            <person name="Donaher N."/>
            <person name="Archibald J.M."/>
        </authorList>
    </citation>
    <scope>NUCLEOTIDE SEQUENCE [LARGE SCALE GENOMIC DNA]</scope>
    <source>
        <strain evidence="11 12">CCAP977/2A</strain>
    </source>
</reference>
<keyword evidence="8 9" id="KW-0687">Ribonucleoprotein</keyword>
<evidence type="ECO:0000256" key="2">
    <source>
        <dbReference type="ARBA" id="ARBA00004514"/>
    </source>
</evidence>
<dbReference type="InterPro" id="IPR027248">
    <property type="entry name" value="Sm_D2"/>
</dbReference>
<dbReference type="GO" id="GO:0030532">
    <property type="term" value="C:small nuclear ribonucleoprotein complex"/>
    <property type="evidence" value="ECO:0007669"/>
    <property type="project" value="InterPro"/>
</dbReference>
<accession>F2HHF7</accession>
<evidence type="ECO:0000256" key="9">
    <source>
        <dbReference type="RuleBase" id="RU365051"/>
    </source>
</evidence>
<keyword evidence="7 9" id="KW-0539">Nucleus</keyword>
<feature type="domain" description="Sm" evidence="10">
    <location>
        <begin position="9"/>
        <end position="85"/>
    </location>
</feature>
<dbReference type="GO" id="GO:0008380">
    <property type="term" value="P:RNA splicing"/>
    <property type="evidence" value="ECO:0007669"/>
    <property type="project" value="UniProtKB-KW"/>
</dbReference>
<evidence type="ECO:0000256" key="1">
    <source>
        <dbReference type="ARBA" id="ARBA00004123"/>
    </source>
</evidence>
<comment type="similarity">
    <text evidence="3 9">Belongs to the snRNP core protein family.</text>
</comment>
<evidence type="ECO:0000259" key="10">
    <source>
        <dbReference type="PROSITE" id="PS52002"/>
    </source>
</evidence>